<dbReference type="PROSITE" id="PS00107">
    <property type="entry name" value="PROTEIN_KINASE_ATP"/>
    <property type="match status" value="1"/>
</dbReference>
<accession>A0A3M0LTC0</accession>
<evidence type="ECO:0000256" key="5">
    <source>
        <dbReference type="PROSITE-ProRule" id="PRU10141"/>
    </source>
</evidence>
<feature type="compositionally biased region" description="Basic and acidic residues" evidence="7">
    <location>
        <begin position="92"/>
        <end position="102"/>
    </location>
</feature>
<evidence type="ECO:0000256" key="7">
    <source>
        <dbReference type="SAM" id="MobiDB-lite"/>
    </source>
</evidence>
<evidence type="ECO:0000256" key="4">
    <source>
        <dbReference type="ARBA" id="ARBA00022840"/>
    </source>
</evidence>
<feature type="compositionally biased region" description="Polar residues" evidence="7">
    <location>
        <begin position="72"/>
        <end position="83"/>
    </location>
</feature>
<dbReference type="PROSITE" id="PS50011">
    <property type="entry name" value="PROTEIN_KINASE_DOM"/>
    <property type="match status" value="1"/>
</dbReference>
<protein>
    <recommendedName>
        <fullName evidence="2">non-specific serine/threonine protein kinase</fullName>
        <ecNumber evidence="2">2.7.11.1</ecNumber>
    </recommendedName>
</protein>
<keyword evidence="4 5" id="KW-0067">ATP-binding</keyword>
<dbReference type="PANTHER" id="PTHR45832">
    <property type="entry name" value="SERINE/THREONINE-PROTEIN KINASE SAMKA-RELATED-RELATED"/>
    <property type="match status" value="1"/>
</dbReference>
<feature type="domain" description="Protein kinase" evidence="8">
    <location>
        <begin position="327"/>
        <end position="578"/>
    </location>
</feature>
<dbReference type="AlphaFoldDB" id="A0A3M0LTC0"/>
<dbReference type="PANTHER" id="PTHR45832:SF22">
    <property type="entry name" value="SERINE_THREONINE-PROTEIN KINASE SAMKA-RELATED"/>
    <property type="match status" value="1"/>
</dbReference>
<dbReference type="SMART" id="SM00220">
    <property type="entry name" value="S_TKc"/>
    <property type="match status" value="1"/>
</dbReference>
<evidence type="ECO:0000256" key="1">
    <source>
        <dbReference type="ARBA" id="ARBA00008874"/>
    </source>
</evidence>
<dbReference type="Gene3D" id="3.30.200.20">
    <property type="entry name" value="Phosphorylase Kinase, domain 1"/>
    <property type="match status" value="1"/>
</dbReference>
<dbReference type="InterPro" id="IPR017441">
    <property type="entry name" value="Protein_kinase_ATP_BS"/>
</dbReference>
<organism evidence="9 10">
    <name type="scientific">Hirundo rustica rustica</name>
    <dbReference type="NCBI Taxonomy" id="333673"/>
    <lineage>
        <taxon>Eukaryota</taxon>
        <taxon>Metazoa</taxon>
        <taxon>Chordata</taxon>
        <taxon>Craniata</taxon>
        <taxon>Vertebrata</taxon>
        <taxon>Euteleostomi</taxon>
        <taxon>Archelosauria</taxon>
        <taxon>Archosauria</taxon>
        <taxon>Dinosauria</taxon>
        <taxon>Saurischia</taxon>
        <taxon>Theropoda</taxon>
        <taxon>Coelurosauria</taxon>
        <taxon>Aves</taxon>
        <taxon>Neognathae</taxon>
        <taxon>Neoaves</taxon>
        <taxon>Telluraves</taxon>
        <taxon>Australaves</taxon>
        <taxon>Passeriformes</taxon>
        <taxon>Sylvioidea</taxon>
        <taxon>Hirundinidae</taxon>
        <taxon>Hirundo</taxon>
    </lineage>
</organism>
<reference evidence="9 10" key="1">
    <citation type="submission" date="2018-07" db="EMBL/GenBank/DDBJ databases">
        <title>A high quality draft genome assembly of the barn swallow (H. rustica rustica).</title>
        <authorList>
            <person name="Formenti G."/>
            <person name="Chiara M."/>
            <person name="Poveda L."/>
            <person name="Francoijs K.-J."/>
            <person name="Bonisoli-Alquati A."/>
            <person name="Canova L."/>
            <person name="Gianfranceschi L."/>
            <person name="Horner D.S."/>
            <person name="Saino N."/>
        </authorList>
    </citation>
    <scope>NUCLEOTIDE SEQUENCE [LARGE SCALE GENOMIC DNA]</scope>
    <source>
        <strain evidence="9">Chelidonia</strain>
        <tissue evidence="9">Blood</tissue>
    </source>
</reference>
<evidence type="ECO:0000256" key="3">
    <source>
        <dbReference type="ARBA" id="ARBA00022741"/>
    </source>
</evidence>
<dbReference type="InterPro" id="IPR000719">
    <property type="entry name" value="Prot_kinase_dom"/>
</dbReference>
<dbReference type="EC" id="2.7.11.1" evidence="2"/>
<dbReference type="InterPro" id="IPR011009">
    <property type="entry name" value="Kinase-like_dom_sf"/>
</dbReference>
<comment type="similarity">
    <text evidence="1">Belongs to the protein kinase superfamily. STE Ser/Thr protein kinase family. STE20 subfamily.</text>
</comment>
<evidence type="ECO:0000256" key="6">
    <source>
        <dbReference type="SAM" id="Coils"/>
    </source>
</evidence>
<comment type="caution">
    <text evidence="9">The sequence shown here is derived from an EMBL/GenBank/DDBJ whole genome shotgun (WGS) entry which is preliminary data.</text>
</comment>
<sequence length="754" mass="87966">MPPEPGHLTHAFRGANPESTEPPEGAPLAPSASGEEAKEEQHEQNDHNSRAAVTPQPEHPEPVPLEKEHEQIVSSEVPCQTQEELFPAQEQEEPRQQVEEPQKNGQSIKAEPQAELSEAESAILAVKRRNKDDMRSIQEEKNLPQQRSDQQNQNINGQLQAELQENERRIKAREKRLDEEINIIREKFNLLLQENKAFEKRVEVLMSHLAACKGFQRMSDNKEPQDQCEAQEVSQPEMLQLEHVLKMVEEKRIQREEICTGSSIKPAAAAAALSIKSFAPQPENWSLGWSLFISSTDTTAAQQQDIKEDSLELLRRMVNMENPRRKYIELEIIGSGTFGEVYRALDTATGGEVAIKKITLQGLIRREGAVNELMFMKMNKNPNIVNCLESYLVDERLWLVMEYMDGGTLSDVITETRMSEDEIAVVSRECLQGLDFLHSNHVIHQDVKSRNVLLRTDGSVKLADFGHFAQFTPEESRRSSVAGTSGWMAPEIVASQPYGPNVDIWSFGIMGIEMVEREVPYWNGTPVSAPRLIARGGTPKLQQPKLLSALLRDFLQCCLQRDEEQRWSAKELLQREEDGSEGEEGEEGEGEKKKRRRRRRRREGRRRRRRRRRGEEKEERRRRGERRRRREGEEEEEEEKKGEGEGRRRRRRGEKEKKEKEKEEEEKERRRRRRRRKKEGRREEEEEEEEKKKKRRRRRRREEKKKKEKKKKKKKKKEEKKKKKKKTFAFEPVILKIVPHEFDMAHEHSCGKAA</sequence>
<dbReference type="Proteomes" id="UP000269221">
    <property type="component" value="Unassembled WGS sequence"/>
</dbReference>
<dbReference type="STRING" id="333673.A0A3M0LTC0"/>
<keyword evidence="3 5" id="KW-0547">Nucleotide-binding</keyword>
<evidence type="ECO:0000256" key="2">
    <source>
        <dbReference type="ARBA" id="ARBA00012513"/>
    </source>
</evidence>
<dbReference type="GO" id="GO:0004674">
    <property type="term" value="F:protein serine/threonine kinase activity"/>
    <property type="evidence" value="ECO:0007669"/>
    <property type="project" value="UniProtKB-EC"/>
</dbReference>
<feature type="coiled-coil region" evidence="6">
    <location>
        <begin position="156"/>
        <end position="183"/>
    </location>
</feature>
<dbReference type="InterPro" id="IPR051931">
    <property type="entry name" value="PAK3-like"/>
</dbReference>
<dbReference type="Gene3D" id="1.10.510.10">
    <property type="entry name" value="Transferase(Phosphotransferase) domain 1"/>
    <property type="match status" value="1"/>
</dbReference>
<proteinExistence type="inferred from homology"/>
<feature type="region of interest" description="Disordered" evidence="7">
    <location>
        <begin position="1"/>
        <end position="117"/>
    </location>
</feature>
<dbReference type="EMBL" id="QRBI01000092">
    <property type="protein sequence ID" value="RMC22257.1"/>
    <property type="molecule type" value="Genomic_DNA"/>
</dbReference>
<feature type="compositionally biased region" description="Basic residues" evidence="7">
    <location>
        <begin position="692"/>
        <end position="727"/>
    </location>
</feature>
<feature type="binding site" evidence="5">
    <location>
        <position position="357"/>
    </location>
    <ligand>
        <name>ATP</name>
        <dbReference type="ChEBI" id="CHEBI:30616"/>
    </ligand>
</feature>
<dbReference type="GO" id="GO:0005524">
    <property type="term" value="F:ATP binding"/>
    <property type="evidence" value="ECO:0007669"/>
    <property type="project" value="UniProtKB-UniRule"/>
</dbReference>
<gene>
    <name evidence="9" type="ORF">DUI87_00568</name>
</gene>
<evidence type="ECO:0000313" key="9">
    <source>
        <dbReference type="EMBL" id="RMC22257.1"/>
    </source>
</evidence>
<feature type="region of interest" description="Disordered" evidence="7">
    <location>
        <begin position="572"/>
        <end position="598"/>
    </location>
</feature>
<feature type="region of interest" description="Disordered" evidence="7">
    <location>
        <begin position="613"/>
        <end position="727"/>
    </location>
</feature>
<keyword evidence="6" id="KW-0175">Coiled coil</keyword>
<dbReference type="InterPro" id="IPR008271">
    <property type="entry name" value="Ser/Thr_kinase_AS"/>
</dbReference>
<name>A0A3M0LTC0_HIRRU</name>
<feature type="compositionally biased region" description="Basic and acidic residues" evidence="7">
    <location>
        <begin position="58"/>
        <end position="71"/>
    </location>
</feature>
<keyword evidence="10" id="KW-1185">Reference proteome</keyword>
<feature type="compositionally biased region" description="Basic and acidic residues" evidence="7">
    <location>
        <begin position="613"/>
        <end position="622"/>
    </location>
</feature>
<feature type="compositionally biased region" description="Basic residues" evidence="7">
    <location>
        <begin position="669"/>
        <end position="679"/>
    </location>
</feature>
<evidence type="ECO:0000259" key="8">
    <source>
        <dbReference type="PROSITE" id="PS50011"/>
    </source>
</evidence>
<dbReference type="Pfam" id="PF00069">
    <property type="entry name" value="Pkinase"/>
    <property type="match status" value="1"/>
</dbReference>
<feature type="compositionally biased region" description="Basic and acidic residues" evidence="7">
    <location>
        <begin position="35"/>
        <end position="49"/>
    </location>
</feature>
<evidence type="ECO:0000313" key="10">
    <source>
        <dbReference type="Proteomes" id="UP000269221"/>
    </source>
</evidence>
<dbReference type="OrthoDB" id="9217936at2759"/>
<dbReference type="PROSITE" id="PS00108">
    <property type="entry name" value="PROTEIN_KINASE_ST"/>
    <property type="match status" value="1"/>
</dbReference>
<feature type="compositionally biased region" description="Acidic residues" evidence="7">
    <location>
        <begin position="578"/>
        <end position="589"/>
    </location>
</feature>
<dbReference type="SUPFAM" id="SSF56112">
    <property type="entry name" value="Protein kinase-like (PK-like)"/>
    <property type="match status" value="1"/>
</dbReference>